<proteinExistence type="predicted"/>
<name>A0A8B6H5D8_MYTGA</name>
<dbReference type="EMBL" id="UYJE01009571">
    <property type="protein sequence ID" value="VDI74518.1"/>
    <property type="molecule type" value="Genomic_DNA"/>
</dbReference>
<sequence>MENTCNSMYIYDPKDQYTLPDFYKKYGDQLPLLVIVTEGFSGRTAYDELSTNQVILLHRVVHQIRAIGRLANQANRKHEEFVSIPVCSSHMFSVVKNFRN</sequence>
<dbReference type="OrthoDB" id="6077228at2759"/>
<reference evidence="1" key="1">
    <citation type="submission" date="2018-11" db="EMBL/GenBank/DDBJ databases">
        <authorList>
            <person name="Alioto T."/>
            <person name="Alioto T."/>
        </authorList>
    </citation>
    <scope>NUCLEOTIDE SEQUENCE</scope>
</reference>
<comment type="caution">
    <text evidence="1">The sequence shown here is derived from an EMBL/GenBank/DDBJ whole genome shotgun (WGS) entry which is preliminary data.</text>
</comment>
<feature type="non-terminal residue" evidence="1">
    <location>
        <position position="100"/>
    </location>
</feature>
<evidence type="ECO:0000313" key="2">
    <source>
        <dbReference type="Proteomes" id="UP000596742"/>
    </source>
</evidence>
<accession>A0A8B6H5D8</accession>
<gene>
    <name evidence="1" type="ORF">MGAL_10B010267</name>
</gene>
<keyword evidence="2" id="KW-1185">Reference proteome</keyword>
<protein>
    <submittedName>
        <fullName evidence="1">Uncharacterized protein</fullName>
    </submittedName>
</protein>
<evidence type="ECO:0000313" key="1">
    <source>
        <dbReference type="EMBL" id="VDI74518.1"/>
    </source>
</evidence>
<dbReference type="Proteomes" id="UP000596742">
    <property type="component" value="Unassembled WGS sequence"/>
</dbReference>
<dbReference type="AlphaFoldDB" id="A0A8B6H5D8"/>
<organism evidence="1 2">
    <name type="scientific">Mytilus galloprovincialis</name>
    <name type="common">Mediterranean mussel</name>
    <dbReference type="NCBI Taxonomy" id="29158"/>
    <lineage>
        <taxon>Eukaryota</taxon>
        <taxon>Metazoa</taxon>
        <taxon>Spiralia</taxon>
        <taxon>Lophotrochozoa</taxon>
        <taxon>Mollusca</taxon>
        <taxon>Bivalvia</taxon>
        <taxon>Autobranchia</taxon>
        <taxon>Pteriomorphia</taxon>
        <taxon>Mytilida</taxon>
        <taxon>Mytiloidea</taxon>
        <taxon>Mytilidae</taxon>
        <taxon>Mytilinae</taxon>
        <taxon>Mytilus</taxon>
    </lineage>
</organism>